<dbReference type="EMBL" id="JAOPHQ010000867">
    <property type="protein sequence ID" value="KAK0153089.1"/>
    <property type="molecule type" value="Genomic_DNA"/>
</dbReference>
<dbReference type="AlphaFoldDB" id="A0AA47N6E9"/>
<organism evidence="1 2">
    <name type="scientific">Merluccius polli</name>
    <name type="common">Benguela hake</name>
    <name type="synonym">Merluccius cadenati</name>
    <dbReference type="NCBI Taxonomy" id="89951"/>
    <lineage>
        <taxon>Eukaryota</taxon>
        <taxon>Metazoa</taxon>
        <taxon>Chordata</taxon>
        <taxon>Craniata</taxon>
        <taxon>Vertebrata</taxon>
        <taxon>Euteleostomi</taxon>
        <taxon>Actinopterygii</taxon>
        <taxon>Neopterygii</taxon>
        <taxon>Teleostei</taxon>
        <taxon>Neoteleostei</taxon>
        <taxon>Acanthomorphata</taxon>
        <taxon>Zeiogadaria</taxon>
        <taxon>Gadariae</taxon>
        <taxon>Gadiformes</taxon>
        <taxon>Gadoidei</taxon>
        <taxon>Merlucciidae</taxon>
        <taxon>Merluccius</taxon>
    </lineage>
</organism>
<evidence type="ECO:0000313" key="2">
    <source>
        <dbReference type="Proteomes" id="UP001174136"/>
    </source>
</evidence>
<protein>
    <submittedName>
        <fullName evidence="1">Uncharacterized protein</fullName>
    </submittedName>
</protein>
<reference evidence="1" key="1">
    <citation type="journal article" date="2023" name="Front. Mar. Sci.">
        <title>A new Merluccius polli reference genome to investigate the effects of global change in West African waters.</title>
        <authorList>
            <person name="Mateo J.L."/>
            <person name="Blanco-Fernandez C."/>
            <person name="Garcia-Vazquez E."/>
            <person name="Machado-Schiaffino G."/>
        </authorList>
    </citation>
    <scope>NUCLEOTIDE SEQUENCE</scope>
    <source>
        <strain evidence="1">C29</strain>
        <tissue evidence="1">Fin</tissue>
    </source>
</reference>
<accession>A0AA47N6E9</accession>
<name>A0AA47N6E9_MERPO</name>
<evidence type="ECO:0000313" key="1">
    <source>
        <dbReference type="EMBL" id="KAK0153089.1"/>
    </source>
</evidence>
<comment type="caution">
    <text evidence="1">The sequence shown here is derived from an EMBL/GenBank/DDBJ whole genome shotgun (WGS) entry which is preliminary data.</text>
</comment>
<proteinExistence type="predicted"/>
<dbReference type="Proteomes" id="UP001174136">
    <property type="component" value="Unassembled WGS sequence"/>
</dbReference>
<sequence>MCVLRTALATLRHRLTDVVNFSTILAAPDGILNIVLSDVCAVLNASSSYNAETFLNEIEQVMQSNDRLLSDESLEFVVTAALNRRCCELITYVSSGCKISAHSQE</sequence>
<keyword evidence="2" id="KW-1185">Reference proteome</keyword>
<gene>
    <name evidence="1" type="ORF">N1851_005223</name>
</gene>